<protein>
    <submittedName>
        <fullName evidence="2">Uncharacterized protein</fullName>
    </submittedName>
</protein>
<proteinExistence type="predicted"/>
<sequence>MASSSTPPPDTSYTISVKAMATHYELKPPSATSKKKNAAPSYVKRDKTKELTFEFKSDDSTNYLHFLLTIAKTHGVAKAEETDLDKQPEVAQQLLNSDPSVTPCRITRSRQRGAIESLREFPEQEEMESEAKSFETDPFDEYQTLYYTPTPEMTTPSASTVPEELAARTISMAMIETINDKKDESSKGPVPDPYEGEHSDTRRFLLNLELYFRMNPLRADTDEKKKMVLLSC</sequence>
<evidence type="ECO:0000256" key="1">
    <source>
        <dbReference type="SAM" id="MobiDB-lite"/>
    </source>
</evidence>
<name>A0A0W0EVR8_MONRR</name>
<dbReference type="Proteomes" id="UP000054988">
    <property type="component" value="Unassembled WGS sequence"/>
</dbReference>
<dbReference type="AlphaFoldDB" id="A0A0W0EVR8"/>
<comment type="caution">
    <text evidence="2">The sequence shown here is derived from an EMBL/GenBank/DDBJ whole genome shotgun (WGS) entry which is preliminary data.</text>
</comment>
<feature type="region of interest" description="Disordered" evidence="1">
    <location>
        <begin position="178"/>
        <end position="199"/>
    </location>
</feature>
<evidence type="ECO:0000313" key="2">
    <source>
        <dbReference type="EMBL" id="KTB28174.1"/>
    </source>
</evidence>
<gene>
    <name evidence="2" type="ORF">WG66_19262</name>
</gene>
<evidence type="ECO:0000313" key="3">
    <source>
        <dbReference type="Proteomes" id="UP000054988"/>
    </source>
</evidence>
<reference evidence="2 3" key="1">
    <citation type="submission" date="2015-12" db="EMBL/GenBank/DDBJ databases">
        <title>Draft genome sequence of Moniliophthora roreri, the causal agent of frosty pod rot of cacao.</title>
        <authorList>
            <person name="Aime M.C."/>
            <person name="Diaz-Valderrama J.R."/>
            <person name="Kijpornyongpan T."/>
            <person name="Phillips-Mora W."/>
        </authorList>
    </citation>
    <scope>NUCLEOTIDE SEQUENCE [LARGE SCALE GENOMIC DNA]</scope>
    <source>
        <strain evidence="2 3">MCA 2952</strain>
    </source>
</reference>
<organism evidence="2 3">
    <name type="scientific">Moniliophthora roreri</name>
    <name type="common">Frosty pod rot fungus</name>
    <name type="synonym">Monilia roreri</name>
    <dbReference type="NCBI Taxonomy" id="221103"/>
    <lineage>
        <taxon>Eukaryota</taxon>
        <taxon>Fungi</taxon>
        <taxon>Dikarya</taxon>
        <taxon>Basidiomycota</taxon>
        <taxon>Agaricomycotina</taxon>
        <taxon>Agaricomycetes</taxon>
        <taxon>Agaricomycetidae</taxon>
        <taxon>Agaricales</taxon>
        <taxon>Marasmiineae</taxon>
        <taxon>Marasmiaceae</taxon>
        <taxon>Moniliophthora</taxon>
    </lineage>
</organism>
<dbReference type="EMBL" id="LATX01002500">
    <property type="protein sequence ID" value="KTB28174.1"/>
    <property type="molecule type" value="Genomic_DNA"/>
</dbReference>
<accession>A0A0W0EVR8</accession>